<dbReference type="PANTHER" id="PTHR43333">
    <property type="entry name" value="2-HACID_DH_C DOMAIN-CONTAINING PROTEIN"/>
    <property type="match status" value="1"/>
</dbReference>
<dbReference type="EMBL" id="CP014352">
    <property type="protein sequence ID" value="AMS05505.1"/>
    <property type="molecule type" value="Genomic_DNA"/>
</dbReference>
<accession>A0AAC8YFI8</accession>
<feature type="domain" description="D-isomer specific 2-hydroxyacid dehydrogenase NAD-binding" evidence="6">
    <location>
        <begin position="107"/>
        <end position="282"/>
    </location>
</feature>
<keyword evidence="2 4" id="KW-0560">Oxidoreductase</keyword>
<gene>
    <name evidence="8" type="ORF">A8L58_10110</name>
    <name evidence="7" type="ORF">AXH35_08665</name>
</gene>
<evidence type="ECO:0000256" key="3">
    <source>
        <dbReference type="ARBA" id="ARBA00023027"/>
    </source>
</evidence>
<proteinExistence type="inferred from homology"/>
<comment type="similarity">
    <text evidence="1 4">Belongs to the D-isomer specific 2-hydroxyacid dehydrogenase family.</text>
</comment>
<sequence>MSEKPRVAVLSRAGMPDQIAHLDDRVDLAVCTEESLADELTRCDVLLLWDFFSRAVRPSWSDRATVRWIHVPAAGVDKMLFDELIDSDVVVTNARGTFDRPIAEYVLGLVLRHYKQFGLTQRLQETRDWRHREPRTIAGSTALVIGTGPIGRATAALLRAAGMRVTASGRTRREDPELGTVLATEELPEQIGDFDVIVLLAPLTDQTRGLMSADLLARMRRGSYLINVGRGELLDQDALEAMLRSGSGPLAGAALDAFDDEPLAPDSSLWTVPGLFVSPHMSGDDVGWRDRLAVQFIDNLDRWLAGEPLVNVVDKHLGYIPGAT</sequence>
<feature type="domain" description="D-isomer specific 2-hydroxyacid dehydrogenase catalytic" evidence="5">
    <location>
        <begin position="15"/>
        <end position="313"/>
    </location>
</feature>
<dbReference type="GO" id="GO:0051287">
    <property type="term" value="F:NAD binding"/>
    <property type="evidence" value="ECO:0007669"/>
    <property type="project" value="InterPro"/>
</dbReference>
<evidence type="ECO:0000313" key="8">
    <source>
        <dbReference type="EMBL" id="AOZ46977.1"/>
    </source>
</evidence>
<dbReference type="PANTHER" id="PTHR43333:SF1">
    <property type="entry name" value="D-ISOMER SPECIFIC 2-HYDROXYACID DEHYDROGENASE NAD-BINDING DOMAIN-CONTAINING PROTEIN"/>
    <property type="match status" value="1"/>
</dbReference>
<dbReference type="CDD" id="cd05300">
    <property type="entry name" value="2-Hacid_dh_1"/>
    <property type="match status" value="1"/>
</dbReference>
<dbReference type="InterPro" id="IPR006139">
    <property type="entry name" value="D-isomer_2_OHA_DH_cat_dom"/>
</dbReference>
<dbReference type="GO" id="GO:0016616">
    <property type="term" value="F:oxidoreductase activity, acting on the CH-OH group of donors, NAD or NADP as acceptor"/>
    <property type="evidence" value="ECO:0007669"/>
    <property type="project" value="InterPro"/>
</dbReference>
<dbReference type="Pfam" id="PF02826">
    <property type="entry name" value="2-Hacid_dh_C"/>
    <property type="match status" value="1"/>
</dbReference>
<evidence type="ECO:0000256" key="2">
    <source>
        <dbReference type="ARBA" id="ARBA00023002"/>
    </source>
</evidence>
<organism evidence="7 9">
    <name type="scientific">Acidipropionibacterium acidipropionici</name>
    <dbReference type="NCBI Taxonomy" id="1748"/>
    <lineage>
        <taxon>Bacteria</taxon>
        <taxon>Bacillati</taxon>
        <taxon>Actinomycetota</taxon>
        <taxon>Actinomycetes</taxon>
        <taxon>Propionibacteriales</taxon>
        <taxon>Propionibacteriaceae</taxon>
        <taxon>Acidipropionibacterium</taxon>
    </lineage>
</organism>
<evidence type="ECO:0000313" key="7">
    <source>
        <dbReference type="EMBL" id="AMS05505.1"/>
    </source>
</evidence>
<dbReference type="PROSITE" id="PS00671">
    <property type="entry name" value="D_2_HYDROXYACID_DH_3"/>
    <property type="match status" value="1"/>
</dbReference>
<evidence type="ECO:0000313" key="9">
    <source>
        <dbReference type="Proteomes" id="UP000075221"/>
    </source>
</evidence>
<dbReference type="Pfam" id="PF00389">
    <property type="entry name" value="2-Hacid_dh"/>
    <property type="match status" value="1"/>
</dbReference>
<dbReference type="Proteomes" id="UP000075221">
    <property type="component" value="Chromosome"/>
</dbReference>
<dbReference type="RefSeq" id="WP_062819590.1">
    <property type="nucleotide sequence ID" value="NZ_CP014352.1"/>
</dbReference>
<reference evidence="7 9" key="2">
    <citation type="submission" date="2016-02" db="EMBL/GenBank/DDBJ databases">
        <title>Complete Genome Sequence of Propionibacterium acidipropionici ATCC 55737.</title>
        <authorList>
            <person name="Luna Flores C.H."/>
            <person name="Nielsen L.K."/>
            <person name="Marcellin E."/>
        </authorList>
    </citation>
    <scope>NUCLEOTIDE SEQUENCE [LARGE SCALE GENOMIC DNA]</scope>
    <source>
        <strain evidence="7 9">ATCC 55737</strain>
    </source>
</reference>
<protein>
    <submittedName>
        <fullName evidence="7">Hydroxyacid dehydrogenase</fullName>
    </submittedName>
</protein>
<keyword evidence="3" id="KW-0520">NAD</keyword>
<dbReference type="InterPro" id="IPR006140">
    <property type="entry name" value="D-isomer_DH_NAD-bd"/>
</dbReference>
<evidence type="ECO:0000256" key="1">
    <source>
        <dbReference type="ARBA" id="ARBA00005854"/>
    </source>
</evidence>
<dbReference type="SUPFAM" id="SSF51735">
    <property type="entry name" value="NAD(P)-binding Rossmann-fold domains"/>
    <property type="match status" value="1"/>
</dbReference>
<keyword evidence="10" id="KW-1185">Reference proteome</keyword>
<reference evidence="8 10" key="1">
    <citation type="journal article" date="2016" name="Plant Dis.">
        <title>Improved production of propionic acid using genome shuffling.</title>
        <authorList>
            <person name="Luna-Flores C.H."/>
            <person name="Palfreyman R.W."/>
            <person name="Kromer J.O."/>
            <person name="Nielsen L.K."/>
            <person name="Marcellin E."/>
        </authorList>
    </citation>
    <scope>NUCLEOTIDE SEQUENCE [LARGE SCALE GENOMIC DNA]</scope>
    <source>
        <strain evidence="8 10">F3E8</strain>
    </source>
</reference>
<evidence type="ECO:0000259" key="5">
    <source>
        <dbReference type="Pfam" id="PF00389"/>
    </source>
</evidence>
<evidence type="ECO:0000313" key="10">
    <source>
        <dbReference type="Proteomes" id="UP000178666"/>
    </source>
</evidence>
<evidence type="ECO:0000259" key="6">
    <source>
        <dbReference type="Pfam" id="PF02826"/>
    </source>
</evidence>
<dbReference type="Proteomes" id="UP000178666">
    <property type="component" value="Chromosome"/>
</dbReference>
<dbReference type="InterPro" id="IPR029753">
    <property type="entry name" value="D-isomer_DH_CS"/>
</dbReference>
<name>A0AAC8YFI8_9ACTN</name>
<dbReference type="SUPFAM" id="SSF52283">
    <property type="entry name" value="Formate/glycerate dehydrogenase catalytic domain-like"/>
    <property type="match status" value="1"/>
</dbReference>
<evidence type="ECO:0000256" key="4">
    <source>
        <dbReference type="RuleBase" id="RU003719"/>
    </source>
</evidence>
<dbReference type="InterPro" id="IPR036291">
    <property type="entry name" value="NAD(P)-bd_dom_sf"/>
</dbReference>
<dbReference type="Gene3D" id="3.40.50.720">
    <property type="entry name" value="NAD(P)-binding Rossmann-like Domain"/>
    <property type="match status" value="2"/>
</dbReference>
<dbReference type="EMBL" id="CP015970">
    <property type="protein sequence ID" value="AOZ46977.1"/>
    <property type="molecule type" value="Genomic_DNA"/>
</dbReference>
<dbReference type="AlphaFoldDB" id="A0AAC8YFI8"/>